<dbReference type="InterPro" id="IPR031165">
    <property type="entry name" value="GNAT_YJDJ"/>
</dbReference>
<dbReference type="PATRIC" id="fig|1114972.6.peg.798"/>
<proteinExistence type="predicted"/>
<sequence length="95" mass="11069">MKGTLMDFQREGQRLFLTDQDQLQAEITFPVVNDQTWLMEHIWVSDRPNKRLVARSLFDAVIELADAAHVDLLPLDPFARHIFATDPAVKKYQHH</sequence>
<accession>A0A0R1RJW4</accession>
<dbReference type="STRING" id="1114972.FD35_GL000794"/>
<dbReference type="InterPro" id="IPR016181">
    <property type="entry name" value="Acyl_CoA_acyltransferase"/>
</dbReference>
<dbReference type="EMBL" id="AZFF01000013">
    <property type="protein sequence ID" value="KRL53963.1"/>
    <property type="molecule type" value="Genomic_DNA"/>
</dbReference>
<dbReference type="SUPFAM" id="SSF55729">
    <property type="entry name" value="Acyl-CoA N-acyltransferases (Nat)"/>
    <property type="match status" value="1"/>
</dbReference>
<reference evidence="2 3" key="1">
    <citation type="journal article" date="2015" name="Genome Announc.">
        <title>Expanding the biotechnology potential of lactobacilli through comparative genomics of 213 strains and associated genera.</title>
        <authorList>
            <person name="Sun Z."/>
            <person name="Harris H.M."/>
            <person name="McCann A."/>
            <person name="Guo C."/>
            <person name="Argimon S."/>
            <person name="Zhang W."/>
            <person name="Yang X."/>
            <person name="Jeffery I.B."/>
            <person name="Cooney J.C."/>
            <person name="Kagawa T.F."/>
            <person name="Liu W."/>
            <person name="Song Y."/>
            <person name="Salvetti E."/>
            <person name="Wrobel A."/>
            <person name="Rasinkangas P."/>
            <person name="Parkhill J."/>
            <person name="Rea M.C."/>
            <person name="O'Sullivan O."/>
            <person name="Ritari J."/>
            <person name="Douillard F.P."/>
            <person name="Paul Ross R."/>
            <person name="Yang R."/>
            <person name="Briner A.E."/>
            <person name="Felis G.E."/>
            <person name="de Vos W.M."/>
            <person name="Barrangou R."/>
            <person name="Klaenhammer T.R."/>
            <person name="Caufield P.W."/>
            <person name="Cui Y."/>
            <person name="Zhang H."/>
            <person name="O'Toole P.W."/>
        </authorList>
    </citation>
    <scope>NUCLEOTIDE SEQUENCE [LARGE SCALE GENOMIC DNA]</scope>
    <source>
        <strain evidence="2 3">DSM 15814</strain>
    </source>
</reference>
<gene>
    <name evidence="2" type="ORF">FD35_GL000794</name>
</gene>
<protein>
    <recommendedName>
        <fullName evidence="1">N-acetyltransferase domain-containing protein</fullName>
    </recommendedName>
</protein>
<dbReference type="Gene3D" id="3.40.630.30">
    <property type="match status" value="1"/>
</dbReference>
<evidence type="ECO:0000259" key="1">
    <source>
        <dbReference type="Pfam" id="PF14542"/>
    </source>
</evidence>
<comment type="caution">
    <text evidence="2">The sequence shown here is derived from an EMBL/GenBank/DDBJ whole genome shotgun (WGS) entry which is preliminary data.</text>
</comment>
<name>A0A0R1RJW4_9LACO</name>
<organism evidence="2 3">
    <name type="scientific">Furfurilactobacillus rossiae DSM 15814</name>
    <dbReference type="NCBI Taxonomy" id="1114972"/>
    <lineage>
        <taxon>Bacteria</taxon>
        <taxon>Bacillati</taxon>
        <taxon>Bacillota</taxon>
        <taxon>Bacilli</taxon>
        <taxon>Lactobacillales</taxon>
        <taxon>Lactobacillaceae</taxon>
        <taxon>Furfurilactobacillus</taxon>
    </lineage>
</organism>
<keyword evidence="3" id="KW-1185">Reference proteome</keyword>
<feature type="domain" description="N-acetyltransferase" evidence="1">
    <location>
        <begin position="18"/>
        <end position="90"/>
    </location>
</feature>
<dbReference type="Proteomes" id="UP000051999">
    <property type="component" value="Unassembled WGS sequence"/>
</dbReference>
<evidence type="ECO:0000313" key="2">
    <source>
        <dbReference type="EMBL" id="KRL53963.1"/>
    </source>
</evidence>
<evidence type="ECO:0000313" key="3">
    <source>
        <dbReference type="Proteomes" id="UP000051999"/>
    </source>
</evidence>
<dbReference type="eggNOG" id="COG2388">
    <property type="taxonomic scope" value="Bacteria"/>
</dbReference>
<dbReference type="Pfam" id="PF14542">
    <property type="entry name" value="Acetyltransf_CG"/>
    <property type="match status" value="1"/>
</dbReference>
<dbReference type="AlphaFoldDB" id="A0A0R1RJW4"/>